<reference evidence="1 2" key="1">
    <citation type="submission" date="2020-08" db="EMBL/GenBank/DDBJ databases">
        <title>Sequencing the genomes of 1000 actinobacteria strains.</title>
        <authorList>
            <person name="Klenk H.-P."/>
        </authorList>
    </citation>
    <scope>NUCLEOTIDE SEQUENCE [LARGE SCALE GENOMIC DNA]</scope>
    <source>
        <strain evidence="1 2">DSM 102030</strain>
    </source>
</reference>
<gene>
    <name evidence="1" type="ORF">F4561_005922</name>
</gene>
<comment type="caution">
    <text evidence="1">The sequence shown here is derived from an EMBL/GenBank/DDBJ whole genome shotgun (WGS) entry which is preliminary data.</text>
</comment>
<evidence type="ECO:0000313" key="2">
    <source>
        <dbReference type="Proteomes" id="UP000523007"/>
    </source>
</evidence>
<keyword evidence="2" id="KW-1185">Reference proteome</keyword>
<dbReference type="AlphaFoldDB" id="A0A7W7RN24"/>
<protein>
    <submittedName>
        <fullName evidence="1">Uncharacterized protein</fullName>
    </submittedName>
</protein>
<proteinExistence type="predicted"/>
<accession>A0A7W7RN24</accession>
<sequence length="53" mass="5430">MPDSDAHNEGGGDWWWGPAGMSVVSFSVLGCIEGDCEAVLGAECVRAVSFGAV</sequence>
<dbReference type="RefSeq" id="WP_184584820.1">
    <property type="nucleotide sequence ID" value="NZ_JACHJT010000002.1"/>
</dbReference>
<dbReference type="Proteomes" id="UP000523007">
    <property type="component" value="Unassembled WGS sequence"/>
</dbReference>
<organism evidence="1 2">
    <name type="scientific">Lipingzhangella halophila</name>
    <dbReference type="NCBI Taxonomy" id="1783352"/>
    <lineage>
        <taxon>Bacteria</taxon>
        <taxon>Bacillati</taxon>
        <taxon>Actinomycetota</taxon>
        <taxon>Actinomycetes</taxon>
        <taxon>Streptosporangiales</taxon>
        <taxon>Nocardiopsidaceae</taxon>
        <taxon>Lipingzhangella</taxon>
    </lineage>
</organism>
<name>A0A7W7RN24_9ACTN</name>
<evidence type="ECO:0000313" key="1">
    <source>
        <dbReference type="EMBL" id="MBB4935028.1"/>
    </source>
</evidence>
<dbReference type="EMBL" id="JACHJT010000002">
    <property type="protein sequence ID" value="MBB4935028.1"/>
    <property type="molecule type" value="Genomic_DNA"/>
</dbReference>